<name>A0A8J2SYH9_9STRA</name>
<dbReference type="InterPro" id="IPR035445">
    <property type="entry name" value="GYF-like_dom_sf"/>
</dbReference>
<sequence length="151" mass="17397">MERRAIHEDPDGYYFRSPTGKLYGPLSRFQFEAWSMRGAVGPGSKVWRQQGAHHYRVEISRRLKWQKLLSVRSCGAMSDWLMTFISVVSLVFLFSLKKLRDDLRKELRGHAATGVFLFLLFAATVVLSVSAMRKLSKRVVTESTDIFDHEV</sequence>
<keyword evidence="1" id="KW-1133">Transmembrane helix</keyword>
<proteinExistence type="predicted"/>
<keyword evidence="1" id="KW-0472">Membrane</keyword>
<keyword evidence="1" id="KW-0812">Transmembrane</keyword>
<evidence type="ECO:0008006" key="4">
    <source>
        <dbReference type="Google" id="ProtNLM"/>
    </source>
</evidence>
<feature type="transmembrane region" description="Helical" evidence="1">
    <location>
        <begin position="107"/>
        <end position="129"/>
    </location>
</feature>
<keyword evidence="3" id="KW-1185">Reference proteome</keyword>
<evidence type="ECO:0000313" key="2">
    <source>
        <dbReference type="EMBL" id="CAH0375439.1"/>
    </source>
</evidence>
<protein>
    <recommendedName>
        <fullName evidence="4">GYF domain-containing protein</fullName>
    </recommendedName>
</protein>
<gene>
    <name evidence="2" type="ORF">PECAL_4P27730</name>
</gene>
<organism evidence="2 3">
    <name type="scientific">Pelagomonas calceolata</name>
    <dbReference type="NCBI Taxonomy" id="35677"/>
    <lineage>
        <taxon>Eukaryota</taxon>
        <taxon>Sar</taxon>
        <taxon>Stramenopiles</taxon>
        <taxon>Ochrophyta</taxon>
        <taxon>Pelagophyceae</taxon>
        <taxon>Pelagomonadales</taxon>
        <taxon>Pelagomonadaceae</taxon>
        <taxon>Pelagomonas</taxon>
    </lineage>
</organism>
<comment type="caution">
    <text evidence="2">The sequence shown here is derived from an EMBL/GenBank/DDBJ whole genome shotgun (WGS) entry which is preliminary data.</text>
</comment>
<evidence type="ECO:0000256" key="1">
    <source>
        <dbReference type="SAM" id="Phobius"/>
    </source>
</evidence>
<evidence type="ECO:0000313" key="3">
    <source>
        <dbReference type="Proteomes" id="UP000789595"/>
    </source>
</evidence>
<reference evidence="2" key="1">
    <citation type="submission" date="2021-11" db="EMBL/GenBank/DDBJ databases">
        <authorList>
            <consortium name="Genoscope - CEA"/>
            <person name="William W."/>
        </authorList>
    </citation>
    <scope>NUCLEOTIDE SEQUENCE</scope>
</reference>
<dbReference type="SUPFAM" id="SSF55277">
    <property type="entry name" value="GYF domain"/>
    <property type="match status" value="1"/>
</dbReference>
<dbReference type="EMBL" id="CAKKNE010000004">
    <property type="protein sequence ID" value="CAH0375439.1"/>
    <property type="molecule type" value="Genomic_DNA"/>
</dbReference>
<dbReference type="AlphaFoldDB" id="A0A8J2SYH9"/>
<accession>A0A8J2SYH9</accession>
<feature type="transmembrane region" description="Helical" evidence="1">
    <location>
        <begin position="69"/>
        <end position="95"/>
    </location>
</feature>
<dbReference type="Proteomes" id="UP000789595">
    <property type="component" value="Unassembled WGS sequence"/>
</dbReference>